<dbReference type="AlphaFoldDB" id="A0A1A8TSB2"/>
<dbReference type="InterPro" id="IPR001932">
    <property type="entry name" value="PPM-type_phosphatase-like_dom"/>
</dbReference>
<keyword evidence="3" id="KW-0378">Hydrolase</keyword>
<dbReference type="RefSeq" id="WP_067020068.1">
    <property type="nucleotide sequence ID" value="NZ_FLOB01000016.1"/>
</dbReference>
<dbReference type="Pfam" id="PF13672">
    <property type="entry name" value="PP2C_2"/>
    <property type="match status" value="1"/>
</dbReference>
<dbReference type="SMART" id="SM00332">
    <property type="entry name" value="PP2Cc"/>
    <property type="match status" value="1"/>
</dbReference>
<dbReference type="PROSITE" id="PS51746">
    <property type="entry name" value="PPM_2"/>
    <property type="match status" value="1"/>
</dbReference>
<protein>
    <submittedName>
        <fullName evidence="3">PP2C-family Ser/Thr phosphatase</fullName>
        <ecNumber evidence="3">3.1.3.16</ecNumber>
    </submittedName>
</protein>
<gene>
    <name evidence="3" type="primary">pstP</name>
    <name evidence="3" type="ORF">MSP8886_03981</name>
</gene>
<evidence type="ECO:0000313" key="4">
    <source>
        <dbReference type="Proteomes" id="UP000092544"/>
    </source>
</evidence>
<dbReference type="CDD" id="cd00143">
    <property type="entry name" value="PP2Cc"/>
    <property type="match status" value="1"/>
</dbReference>
<dbReference type="Gene3D" id="3.60.40.10">
    <property type="entry name" value="PPM-type phosphatase domain"/>
    <property type="match status" value="1"/>
</dbReference>
<keyword evidence="4" id="KW-1185">Reference proteome</keyword>
<evidence type="ECO:0000313" key="3">
    <source>
        <dbReference type="EMBL" id="SBS37120.1"/>
    </source>
</evidence>
<accession>A0A1A8TSB2</accession>
<evidence type="ECO:0000256" key="1">
    <source>
        <dbReference type="SAM" id="MobiDB-lite"/>
    </source>
</evidence>
<dbReference type="SMART" id="SM00331">
    <property type="entry name" value="PP2C_SIG"/>
    <property type="match status" value="1"/>
</dbReference>
<proteinExistence type="predicted"/>
<feature type="region of interest" description="Disordered" evidence="1">
    <location>
        <begin position="300"/>
        <end position="364"/>
    </location>
</feature>
<dbReference type="STRING" id="1792290.MSP8886_03981"/>
<sequence>MFQKYLKSHFSRSTIGRKMVAFNNSTVALATDLGLKRRENQDRVAALSFRSKSSKYYLIAVADGMGGMKDGEESAVIALSSFFSAALENVELGPEHFLKDAVVFANETVYALTKSRGGSTLSALLINSDGMGMTVNVGDSRIYAKKSDSHEVVRLSVDDSLAEAFGSHGRDLLQFIGMGEGIKPHISFLDDNYLHAYLMTDGIHFIEPNTLSDIVAEADNAIQVVERLIAISRWCGGPDNASICAIDLDAFDFQECSSDSTVATLFDPFGVSNFIFEQSINVDSESSHDSDVSMEVIEKRARQPFKKDKSQDVKPSPDDKVSDKTSVVSKSKVTRTYRKTRKRKNTEEEQQLKIISLDDEDTES</sequence>
<reference evidence="3 4" key="1">
    <citation type="submission" date="2016-06" db="EMBL/GenBank/DDBJ databases">
        <authorList>
            <person name="Kjaerup R.B."/>
            <person name="Dalgaard T.S."/>
            <person name="Juul-Madsen H.R."/>
        </authorList>
    </citation>
    <scope>NUCLEOTIDE SEQUENCE [LARGE SCALE GENOMIC DNA]</scope>
    <source>
        <strain evidence="3 4">CECT 8886</strain>
    </source>
</reference>
<dbReference type="GO" id="GO:0004722">
    <property type="term" value="F:protein serine/threonine phosphatase activity"/>
    <property type="evidence" value="ECO:0007669"/>
    <property type="project" value="UniProtKB-EC"/>
</dbReference>
<dbReference type="SUPFAM" id="SSF81606">
    <property type="entry name" value="PP2C-like"/>
    <property type="match status" value="1"/>
</dbReference>
<feature type="compositionally biased region" description="Basic and acidic residues" evidence="1">
    <location>
        <begin position="300"/>
        <end position="323"/>
    </location>
</feature>
<dbReference type="Proteomes" id="UP000092544">
    <property type="component" value="Unassembled WGS sequence"/>
</dbReference>
<organism evidence="3 4">
    <name type="scientific">Marinomonas spartinae</name>
    <dbReference type="NCBI Taxonomy" id="1792290"/>
    <lineage>
        <taxon>Bacteria</taxon>
        <taxon>Pseudomonadati</taxon>
        <taxon>Pseudomonadota</taxon>
        <taxon>Gammaproteobacteria</taxon>
        <taxon>Oceanospirillales</taxon>
        <taxon>Oceanospirillaceae</taxon>
        <taxon>Marinomonas</taxon>
    </lineage>
</organism>
<dbReference type="EC" id="3.1.3.16" evidence="3"/>
<dbReference type="EMBL" id="FLOB01000016">
    <property type="protein sequence ID" value="SBS37120.1"/>
    <property type="molecule type" value="Genomic_DNA"/>
</dbReference>
<dbReference type="InterPro" id="IPR036457">
    <property type="entry name" value="PPM-type-like_dom_sf"/>
</dbReference>
<dbReference type="OrthoDB" id="9801841at2"/>
<name>A0A1A8TSB2_9GAMM</name>
<feature type="domain" description="PPM-type phosphatase" evidence="2">
    <location>
        <begin position="26"/>
        <end position="248"/>
    </location>
</feature>
<evidence type="ECO:0000259" key="2">
    <source>
        <dbReference type="PROSITE" id="PS51746"/>
    </source>
</evidence>
<feature type="compositionally biased region" description="Basic residues" evidence="1">
    <location>
        <begin position="332"/>
        <end position="344"/>
    </location>
</feature>